<dbReference type="PRINTS" id="PR00792">
    <property type="entry name" value="PEPSIN"/>
</dbReference>
<organism evidence="9 10">
    <name type="scientific">Sphagnum jensenii</name>
    <dbReference type="NCBI Taxonomy" id="128206"/>
    <lineage>
        <taxon>Eukaryota</taxon>
        <taxon>Viridiplantae</taxon>
        <taxon>Streptophyta</taxon>
        <taxon>Embryophyta</taxon>
        <taxon>Bryophyta</taxon>
        <taxon>Sphagnophytina</taxon>
        <taxon>Sphagnopsida</taxon>
        <taxon>Sphagnales</taxon>
        <taxon>Sphagnaceae</taxon>
        <taxon>Sphagnum</taxon>
    </lineage>
</organism>
<dbReference type="InterPro" id="IPR021109">
    <property type="entry name" value="Peptidase_aspartic_dom_sf"/>
</dbReference>
<keyword evidence="7" id="KW-0472">Membrane</keyword>
<evidence type="ECO:0000256" key="1">
    <source>
        <dbReference type="ARBA" id="ARBA00007447"/>
    </source>
</evidence>
<dbReference type="InterPro" id="IPR033121">
    <property type="entry name" value="PEPTIDASE_A1"/>
</dbReference>
<dbReference type="PANTHER" id="PTHR47967">
    <property type="entry name" value="OS07G0603500 PROTEIN-RELATED"/>
    <property type="match status" value="1"/>
</dbReference>
<evidence type="ECO:0000256" key="6">
    <source>
        <dbReference type="RuleBase" id="RU000454"/>
    </source>
</evidence>
<keyword evidence="7" id="KW-0812">Transmembrane</keyword>
<keyword evidence="4 6" id="KW-0378">Hydrolase</keyword>
<dbReference type="Gene3D" id="2.40.70.10">
    <property type="entry name" value="Acid Proteases"/>
    <property type="match status" value="2"/>
</dbReference>
<sequence>MGIIGLMKTAGAPACTGHLVQVAASLLFLAVILLPSCVVGFQLWGLEELQSPVPRRALLQHHNHDQARVIRTEMIHRDHPASPLRSTSSEKTLKERFVDALKRGNNRIQSITHHIAVGGAKSFQSQVSSGDGEYLMPISLGTPAQKSTVIVDTGSDLMWTQCLPCDSCYPQNDPLFNPAASSTYKLATCASALCQALPSTACTNAGDCEYGYGYGDGSVTEGLFASDTLSFAGSAGNVPNFAFGCGLANEGNFGAADGIVGLGQGPVSLVSQMRNSNMDAIFSYCLVGIDSTRTSPLLLGNANAAGVAYTPIVSNPVNPTFYYAGVTGVSVNGVPVNYPANSFNILANGNGGLIIDSGTTITYLVQAAYTPILQAIENTVNYPKVDGSAIGLDMCFSTKGVANPVYPTVTFHFAGGANFILAPENNFLLLDPTADTTCLAMAGIDGFSILGNVQQQDHMMVFDVAAKRIGFKTVACDTV</sequence>
<feature type="domain" description="Peptidase A1" evidence="8">
    <location>
        <begin position="134"/>
        <end position="472"/>
    </location>
</feature>
<reference evidence="9" key="1">
    <citation type="submission" date="2024-02" db="EMBL/GenBank/DDBJ databases">
        <authorList>
            <consortium name="ELIXIR-Norway"/>
            <consortium name="Elixir Norway"/>
        </authorList>
    </citation>
    <scope>NUCLEOTIDE SEQUENCE</scope>
</reference>
<dbReference type="PANTHER" id="PTHR47967:SF128">
    <property type="entry name" value="ASPARTIC PROTEINASE CDR1-LIKE"/>
    <property type="match status" value="1"/>
</dbReference>
<dbReference type="InterPro" id="IPR032799">
    <property type="entry name" value="TAXi_C"/>
</dbReference>
<gene>
    <name evidence="9" type="ORF">CSSPJE1EN1_LOCUS9942</name>
</gene>
<dbReference type="InterPro" id="IPR001969">
    <property type="entry name" value="Aspartic_peptidase_AS"/>
</dbReference>
<dbReference type="InterPro" id="IPR001461">
    <property type="entry name" value="Aspartic_peptidase_A1"/>
</dbReference>
<feature type="transmembrane region" description="Helical" evidence="7">
    <location>
        <begin position="26"/>
        <end position="46"/>
    </location>
</feature>
<dbReference type="InterPro" id="IPR051708">
    <property type="entry name" value="Plant_Aspart_Prot_A1"/>
</dbReference>
<evidence type="ECO:0000256" key="3">
    <source>
        <dbReference type="ARBA" id="ARBA00022750"/>
    </source>
</evidence>
<evidence type="ECO:0000256" key="7">
    <source>
        <dbReference type="SAM" id="Phobius"/>
    </source>
</evidence>
<dbReference type="EMBL" id="OZ020111">
    <property type="protein sequence ID" value="CAK9264464.1"/>
    <property type="molecule type" value="Genomic_DNA"/>
</dbReference>
<evidence type="ECO:0000313" key="10">
    <source>
        <dbReference type="Proteomes" id="UP001497444"/>
    </source>
</evidence>
<evidence type="ECO:0000256" key="5">
    <source>
        <dbReference type="ARBA" id="ARBA00023180"/>
    </source>
</evidence>
<dbReference type="Proteomes" id="UP001497444">
    <property type="component" value="Chromosome 16"/>
</dbReference>
<keyword evidence="3 6" id="KW-0064">Aspartyl protease</keyword>
<evidence type="ECO:0000313" key="9">
    <source>
        <dbReference type="EMBL" id="CAK9264464.1"/>
    </source>
</evidence>
<dbReference type="InterPro" id="IPR032861">
    <property type="entry name" value="TAXi_N"/>
</dbReference>
<dbReference type="CDD" id="cd05476">
    <property type="entry name" value="pepsin_A_like_plant"/>
    <property type="match status" value="1"/>
</dbReference>
<dbReference type="PROSITE" id="PS00141">
    <property type="entry name" value="ASP_PROTEASE"/>
    <property type="match status" value="2"/>
</dbReference>
<evidence type="ECO:0000259" key="8">
    <source>
        <dbReference type="PROSITE" id="PS51767"/>
    </source>
</evidence>
<keyword evidence="10" id="KW-1185">Reference proteome</keyword>
<keyword evidence="7" id="KW-1133">Transmembrane helix</keyword>
<dbReference type="PROSITE" id="PS51767">
    <property type="entry name" value="PEPTIDASE_A1"/>
    <property type="match status" value="1"/>
</dbReference>
<comment type="similarity">
    <text evidence="1 6">Belongs to the peptidase A1 family.</text>
</comment>
<dbReference type="Pfam" id="PF14541">
    <property type="entry name" value="TAXi_C"/>
    <property type="match status" value="1"/>
</dbReference>
<dbReference type="SUPFAM" id="SSF50630">
    <property type="entry name" value="Acid proteases"/>
    <property type="match status" value="1"/>
</dbReference>
<dbReference type="Pfam" id="PF14543">
    <property type="entry name" value="TAXi_N"/>
    <property type="match status" value="1"/>
</dbReference>
<name>A0ABP0WDD8_9BRYO</name>
<keyword evidence="5" id="KW-0325">Glycoprotein</keyword>
<protein>
    <recommendedName>
        <fullName evidence="8">Peptidase A1 domain-containing protein</fullName>
    </recommendedName>
</protein>
<evidence type="ECO:0000256" key="2">
    <source>
        <dbReference type="ARBA" id="ARBA00022670"/>
    </source>
</evidence>
<proteinExistence type="inferred from homology"/>
<keyword evidence="2 6" id="KW-0645">Protease</keyword>
<evidence type="ECO:0000256" key="4">
    <source>
        <dbReference type="ARBA" id="ARBA00022801"/>
    </source>
</evidence>
<dbReference type="InterPro" id="IPR034161">
    <property type="entry name" value="Pepsin-like_plant"/>
</dbReference>
<accession>A0ABP0WDD8</accession>